<keyword evidence="2" id="KW-1185">Reference proteome</keyword>
<comment type="caution">
    <text evidence="1">The sequence shown here is derived from an EMBL/GenBank/DDBJ whole genome shotgun (WGS) entry which is preliminary data.</text>
</comment>
<dbReference type="PANTHER" id="PTHR46089">
    <property type="entry name" value="ALSIN HOMOLOG"/>
    <property type="match status" value="1"/>
</dbReference>
<dbReference type="EMBL" id="CAUEEQ010079524">
    <property type="protein sequence ID" value="CAJ0968671.1"/>
    <property type="molecule type" value="Genomic_DNA"/>
</dbReference>
<evidence type="ECO:0000313" key="1">
    <source>
        <dbReference type="EMBL" id="CAJ0968671.1"/>
    </source>
</evidence>
<protein>
    <recommendedName>
        <fullName evidence="3">Alsin</fullName>
    </recommendedName>
</protein>
<gene>
    <name evidence="1" type="ORF">RIMI_LOCUS23303524</name>
</gene>
<evidence type="ECO:0000313" key="2">
    <source>
        <dbReference type="Proteomes" id="UP001176940"/>
    </source>
</evidence>
<accession>A0ABN9MPI3</accession>
<evidence type="ECO:0008006" key="3">
    <source>
        <dbReference type="Google" id="ProtNLM"/>
    </source>
</evidence>
<proteinExistence type="predicted"/>
<dbReference type="InterPro" id="IPR051984">
    <property type="entry name" value="Alsin"/>
</dbReference>
<dbReference type="SUPFAM" id="SSF82185">
    <property type="entry name" value="Histone H3 K4-specific methyltransferase SET7/9 N-terminal domain"/>
    <property type="match status" value="1"/>
</dbReference>
<dbReference type="Proteomes" id="UP001176940">
    <property type="component" value="Unassembled WGS sequence"/>
</dbReference>
<dbReference type="PANTHER" id="PTHR46089:SF3">
    <property type="entry name" value="ALSIN"/>
    <property type="match status" value="1"/>
</dbReference>
<name>A0ABN9MPI3_9NEOB</name>
<sequence length="244" mass="27399">MGTGVLLSEDDTVYEGEFSDDWTLNGKGVLRMSNGDCIEGVFSGEWGSGIKVNGTYIKPSLYEGEKEDAKSLKLGCLSVPADDKWKAIFEECWRQLGCEAPGQGELQKAWDNIAVAITTKRRQRQDSPEPLSRSHTQMLESLERIPQHSGNFTMEKYEKIKSYLINACETPMHQLGRLVETLVAVYRMTYVGVGANRRLLQEAVREIKSYLKRIFQLVRITDEEKSCETPGMDPSSAPYYGVPG</sequence>
<reference evidence="1" key="1">
    <citation type="submission" date="2023-07" db="EMBL/GenBank/DDBJ databases">
        <authorList>
            <person name="Stuckert A."/>
        </authorList>
    </citation>
    <scope>NUCLEOTIDE SEQUENCE</scope>
</reference>
<organism evidence="1 2">
    <name type="scientific">Ranitomeya imitator</name>
    <name type="common">mimic poison frog</name>
    <dbReference type="NCBI Taxonomy" id="111125"/>
    <lineage>
        <taxon>Eukaryota</taxon>
        <taxon>Metazoa</taxon>
        <taxon>Chordata</taxon>
        <taxon>Craniata</taxon>
        <taxon>Vertebrata</taxon>
        <taxon>Euteleostomi</taxon>
        <taxon>Amphibia</taxon>
        <taxon>Batrachia</taxon>
        <taxon>Anura</taxon>
        <taxon>Neobatrachia</taxon>
        <taxon>Hyloidea</taxon>
        <taxon>Dendrobatidae</taxon>
        <taxon>Dendrobatinae</taxon>
        <taxon>Ranitomeya</taxon>
    </lineage>
</organism>